<dbReference type="EMBL" id="CP001627">
    <property type="protein sequence ID" value="ACS61308.1"/>
    <property type="molecule type" value="Genomic_DNA"/>
</dbReference>
<dbReference type="PROSITE" id="PS51257">
    <property type="entry name" value="PROKAR_LIPOPROTEIN"/>
    <property type="match status" value="1"/>
</dbReference>
<sequence length="302" mass="32662">MQDFMRMQWYLRPHFVRVRLFCALLSLIALAACATRIQPEDLKSLNTSFAEAQKAGDLLYDETAKVIASRAKQGKDSCGTDAAGVPTCFNPQAIGGGRNEDPSVAVRRLALQLLTEYSLALVELSEGKSADELKSSINDIAAAASGIVAIAGVTTGVLPAVFGGPIVSSLSDLAGDLERARSAEAIRRSLLQQRETIAQLIDALIADTPQMYKIYYLSQQLAVLKASGAEITAMRQNTTAYHDSLAAYVALLRQAKVTHTRLATVARTPSNTPADFRMMVEEAANIQAKADTFWDAVRKLRN</sequence>
<geneLocation type="plasmid" evidence="2 3">
    <name>pR132505</name>
</geneLocation>
<evidence type="ECO:0008006" key="4">
    <source>
        <dbReference type="Google" id="ProtNLM"/>
    </source>
</evidence>
<gene>
    <name evidence="2" type="ordered locus">Rleg_6568</name>
</gene>
<keyword evidence="2" id="KW-0614">Plasmid</keyword>
<dbReference type="KEGG" id="rlg:Rleg_6568"/>
<feature type="chain" id="PRO_5002962227" description="Lipoprotein" evidence="1">
    <location>
        <begin position="32"/>
        <end position="302"/>
    </location>
</feature>
<keyword evidence="1" id="KW-0732">Signal</keyword>
<proteinExistence type="predicted"/>
<reference evidence="2 3" key="1">
    <citation type="journal article" date="2010" name="Stand. Genomic Sci.">
        <title>Complete genome sequence of Rhizobium leguminosarum bv. trifolii strain WSM1325, an effective microsymbiont of annual Mediterranean clovers.</title>
        <authorList>
            <person name="Reeve W."/>
            <person name="O'Hara G."/>
            <person name="Chain P."/>
            <person name="Ardley J."/>
            <person name="Brau L."/>
            <person name="Nandesena K."/>
            <person name="Tiwari R."/>
            <person name="Copeland A."/>
            <person name="Nolan M."/>
            <person name="Han C."/>
            <person name="Brettin T."/>
            <person name="Land M."/>
            <person name="Ovchinikova G."/>
            <person name="Ivanova N."/>
            <person name="Mavromatis K."/>
            <person name="Markowitz V."/>
            <person name="Kyrpides N."/>
            <person name="Melino V."/>
            <person name="Denton M."/>
            <person name="Yates R."/>
            <person name="Howieson J."/>
        </authorList>
    </citation>
    <scope>NUCLEOTIDE SEQUENCE [LARGE SCALE GENOMIC DNA]</scope>
    <source>
        <strain evidence="3">WSM1325</strain>
        <plasmid evidence="3">Plasmid pR132505</plasmid>
    </source>
</reference>
<accession>C6BB50</accession>
<evidence type="ECO:0000313" key="3">
    <source>
        <dbReference type="Proteomes" id="UP000002256"/>
    </source>
</evidence>
<name>C6BB50_RHILS</name>
<dbReference type="AlphaFoldDB" id="C6BB50"/>
<protein>
    <recommendedName>
        <fullName evidence="4">Lipoprotein</fullName>
    </recommendedName>
</protein>
<organism evidence="2 3">
    <name type="scientific">Rhizobium leguminosarum bv. trifolii (strain WSM1325)</name>
    <dbReference type="NCBI Taxonomy" id="395491"/>
    <lineage>
        <taxon>Bacteria</taxon>
        <taxon>Pseudomonadati</taxon>
        <taxon>Pseudomonadota</taxon>
        <taxon>Alphaproteobacteria</taxon>
        <taxon>Hyphomicrobiales</taxon>
        <taxon>Rhizobiaceae</taxon>
        <taxon>Rhizobium/Agrobacterium group</taxon>
        <taxon>Rhizobium</taxon>
    </lineage>
</organism>
<evidence type="ECO:0000256" key="1">
    <source>
        <dbReference type="SAM" id="SignalP"/>
    </source>
</evidence>
<feature type="signal peptide" evidence="1">
    <location>
        <begin position="1"/>
        <end position="31"/>
    </location>
</feature>
<dbReference type="Proteomes" id="UP000002256">
    <property type="component" value="Plasmid pR132505"/>
</dbReference>
<dbReference type="HOGENOM" id="CLU_920927_0_0_5"/>
<evidence type="ECO:0000313" key="2">
    <source>
        <dbReference type="EMBL" id="ACS61308.1"/>
    </source>
</evidence>